<dbReference type="Pfam" id="PF00583">
    <property type="entry name" value="Acetyltransf_1"/>
    <property type="match status" value="1"/>
</dbReference>
<dbReference type="Gene3D" id="3.40.630.30">
    <property type="match status" value="1"/>
</dbReference>
<dbReference type="EMBL" id="WHUW01000016">
    <property type="protein sequence ID" value="KAF8438619.1"/>
    <property type="molecule type" value="Genomic_DNA"/>
</dbReference>
<feature type="domain" description="N-acetyltransferase" evidence="5">
    <location>
        <begin position="8"/>
        <end position="159"/>
    </location>
</feature>
<dbReference type="GO" id="GO:0004596">
    <property type="term" value="F:protein-N-terminal amino-acid acetyltransferase activity"/>
    <property type="evidence" value="ECO:0007669"/>
    <property type="project" value="InterPro"/>
</dbReference>
<evidence type="ECO:0000313" key="6">
    <source>
        <dbReference type="EMBL" id="KAF8438619.1"/>
    </source>
</evidence>
<dbReference type="InterPro" id="IPR044542">
    <property type="entry name" value="NAA30-like"/>
</dbReference>
<dbReference type="InterPro" id="IPR016181">
    <property type="entry name" value="Acyl_CoA_acyltransferase"/>
</dbReference>
<evidence type="ECO:0000256" key="3">
    <source>
        <dbReference type="ARBA" id="ARBA00024025"/>
    </source>
</evidence>
<evidence type="ECO:0000259" key="5">
    <source>
        <dbReference type="PROSITE" id="PS51186"/>
    </source>
</evidence>
<keyword evidence="1" id="KW-0808">Transferase</keyword>
<evidence type="ECO:0000256" key="2">
    <source>
        <dbReference type="ARBA" id="ARBA00023315"/>
    </source>
</evidence>
<dbReference type="PANTHER" id="PTHR45896">
    <property type="entry name" value="N-ALPHA-ACETYLTRANSFERASE 30"/>
    <property type="match status" value="1"/>
</dbReference>
<comment type="similarity">
    <text evidence="3">Belongs to the acetyltransferase family. MAK3 subfamily.</text>
</comment>
<name>A0AAD4BSD0_BOLED</name>
<reference evidence="6" key="2">
    <citation type="journal article" date="2020" name="Nat. Commun.">
        <title>Large-scale genome sequencing of mycorrhizal fungi provides insights into the early evolution of symbiotic traits.</title>
        <authorList>
            <person name="Miyauchi S."/>
            <person name="Kiss E."/>
            <person name="Kuo A."/>
            <person name="Drula E."/>
            <person name="Kohler A."/>
            <person name="Sanchez-Garcia M."/>
            <person name="Morin E."/>
            <person name="Andreopoulos B."/>
            <person name="Barry K.W."/>
            <person name="Bonito G."/>
            <person name="Buee M."/>
            <person name="Carver A."/>
            <person name="Chen C."/>
            <person name="Cichocki N."/>
            <person name="Clum A."/>
            <person name="Culley D."/>
            <person name="Crous P.W."/>
            <person name="Fauchery L."/>
            <person name="Girlanda M."/>
            <person name="Hayes R.D."/>
            <person name="Keri Z."/>
            <person name="LaButti K."/>
            <person name="Lipzen A."/>
            <person name="Lombard V."/>
            <person name="Magnuson J."/>
            <person name="Maillard F."/>
            <person name="Murat C."/>
            <person name="Nolan M."/>
            <person name="Ohm R.A."/>
            <person name="Pangilinan J."/>
            <person name="Pereira M.F."/>
            <person name="Perotto S."/>
            <person name="Peter M."/>
            <person name="Pfister S."/>
            <person name="Riley R."/>
            <person name="Sitrit Y."/>
            <person name="Stielow J.B."/>
            <person name="Szollosi G."/>
            <person name="Zifcakova L."/>
            <person name="Stursova M."/>
            <person name="Spatafora J.W."/>
            <person name="Tedersoo L."/>
            <person name="Vaario L.M."/>
            <person name="Yamada A."/>
            <person name="Yan M."/>
            <person name="Wang P."/>
            <person name="Xu J."/>
            <person name="Bruns T."/>
            <person name="Baldrian P."/>
            <person name="Vilgalys R."/>
            <person name="Dunand C."/>
            <person name="Henrissat B."/>
            <person name="Grigoriev I.V."/>
            <person name="Hibbett D."/>
            <person name="Nagy L.G."/>
            <person name="Martin F.M."/>
        </authorList>
    </citation>
    <scope>NUCLEOTIDE SEQUENCE</scope>
    <source>
        <strain evidence="6">BED1</strain>
    </source>
</reference>
<dbReference type="Proteomes" id="UP001194468">
    <property type="component" value="Unassembled WGS sequence"/>
</dbReference>
<dbReference type="PANTHER" id="PTHR45896:SF1">
    <property type="entry name" value="N-ALPHA-ACETYLTRANSFERASE 30"/>
    <property type="match status" value="1"/>
</dbReference>
<evidence type="ECO:0000313" key="7">
    <source>
        <dbReference type="Proteomes" id="UP001194468"/>
    </source>
</evidence>
<feature type="region of interest" description="Disordered" evidence="4">
    <location>
        <begin position="162"/>
        <end position="190"/>
    </location>
</feature>
<dbReference type="CDD" id="cd04301">
    <property type="entry name" value="NAT_SF"/>
    <property type="match status" value="1"/>
</dbReference>
<comment type="caution">
    <text evidence="6">The sequence shown here is derived from an EMBL/GenBank/DDBJ whole genome shotgun (WGS) entry which is preliminary data.</text>
</comment>
<reference evidence="6" key="1">
    <citation type="submission" date="2019-10" db="EMBL/GenBank/DDBJ databases">
        <authorList>
            <consortium name="DOE Joint Genome Institute"/>
            <person name="Kuo A."/>
            <person name="Miyauchi S."/>
            <person name="Kiss E."/>
            <person name="Drula E."/>
            <person name="Kohler A."/>
            <person name="Sanchez-Garcia M."/>
            <person name="Andreopoulos B."/>
            <person name="Barry K.W."/>
            <person name="Bonito G."/>
            <person name="Buee M."/>
            <person name="Carver A."/>
            <person name="Chen C."/>
            <person name="Cichocki N."/>
            <person name="Clum A."/>
            <person name="Culley D."/>
            <person name="Crous P.W."/>
            <person name="Fauchery L."/>
            <person name="Girlanda M."/>
            <person name="Hayes R."/>
            <person name="Keri Z."/>
            <person name="LaButti K."/>
            <person name="Lipzen A."/>
            <person name="Lombard V."/>
            <person name="Magnuson J."/>
            <person name="Maillard F."/>
            <person name="Morin E."/>
            <person name="Murat C."/>
            <person name="Nolan M."/>
            <person name="Ohm R."/>
            <person name="Pangilinan J."/>
            <person name="Pereira M."/>
            <person name="Perotto S."/>
            <person name="Peter M."/>
            <person name="Riley R."/>
            <person name="Sitrit Y."/>
            <person name="Stielow B."/>
            <person name="Szollosi G."/>
            <person name="Zifcakova L."/>
            <person name="Stursova M."/>
            <person name="Spatafora J.W."/>
            <person name="Tedersoo L."/>
            <person name="Vaario L.-M."/>
            <person name="Yamada A."/>
            <person name="Yan M."/>
            <person name="Wang P."/>
            <person name="Xu J."/>
            <person name="Bruns T."/>
            <person name="Baldrian P."/>
            <person name="Vilgalys R."/>
            <person name="Henrissat B."/>
            <person name="Grigoriev I.V."/>
            <person name="Hibbett D."/>
            <person name="Nagy L.G."/>
            <person name="Martin F.M."/>
        </authorList>
    </citation>
    <scope>NUCLEOTIDE SEQUENCE</scope>
    <source>
        <strain evidence="6">BED1</strain>
    </source>
</reference>
<evidence type="ECO:0000256" key="4">
    <source>
        <dbReference type="SAM" id="MobiDB-lite"/>
    </source>
</evidence>
<dbReference type="AlphaFoldDB" id="A0AAD4BSD0"/>
<protein>
    <submittedName>
        <fullName evidence="6">Acyl-CoA N-acyltransferase</fullName>
    </submittedName>
</protein>
<organism evidence="6 7">
    <name type="scientific">Boletus edulis BED1</name>
    <dbReference type="NCBI Taxonomy" id="1328754"/>
    <lineage>
        <taxon>Eukaryota</taxon>
        <taxon>Fungi</taxon>
        <taxon>Dikarya</taxon>
        <taxon>Basidiomycota</taxon>
        <taxon>Agaricomycotina</taxon>
        <taxon>Agaricomycetes</taxon>
        <taxon>Agaricomycetidae</taxon>
        <taxon>Boletales</taxon>
        <taxon>Boletineae</taxon>
        <taxon>Boletaceae</taxon>
        <taxon>Boletoideae</taxon>
        <taxon>Boletus</taxon>
    </lineage>
</organism>
<evidence type="ECO:0000256" key="1">
    <source>
        <dbReference type="ARBA" id="ARBA00022679"/>
    </source>
</evidence>
<proteinExistence type="inferred from homology"/>
<accession>A0AAD4BSD0</accession>
<dbReference type="GO" id="GO:0031417">
    <property type="term" value="C:NatC complex"/>
    <property type="evidence" value="ECO:0007669"/>
    <property type="project" value="TreeGrafter"/>
</dbReference>
<dbReference type="SUPFAM" id="SSF55729">
    <property type="entry name" value="Acyl-CoA N-acyltransferases (Nat)"/>
    <property type="match status" value="1"/>
</dbReference>
<keyword evidence="7" id="KW-1185">Reference proteome</keyword>
<gene>
    <name evidence="6" type="ORF">L210DRAFT_3544632</name>
</gene>
<dbReference type="InterPro" id="IPR000182">
    <property type="entry name" value="GNAT_dom"/>
</dbReference>
<dbReference type="PROSITE" id="PS51186">
    <property type="entry name" value="GNAT"/>
    <property type="match status" value="1"/>
</dbReference>
<sequence length="190" mass="21975">MTDATMMIQYRPYIGESDLPHIMALVQTELSEPYVIYTYRYFLHQWPQLAFLAIPADSPVPIGVIVCKQSMHKHISNRGYIAMLSVNKNWRKRGVASTLVRRSIDVMKRDGVTEVVLETEFDNIPALSLYESLGFIREKRLYRFYLNGKDAFRLVLAVPPDPDQPSPRPRYLPIRGPLPAYRIDDDDDDD</sequence>
<keyword evidence="2" id="KW-0012">Acyltransferase</keyword>